<gene>
    <name evidence="3" type="ORF">TrVE_jg2828</name>
</gene>
<sequence length="406" mass="45839">MRIPWIIPIAVVIVITPFLMMVTSRVGYVDLIASRRHPLVSKPPTYSFPAPLTNETAAVNKVPQYRILYLCITSQKMFKNRSYHIWRTIGQYINTHTKSNNSFLRFVADTNTQMATVEEMKSLRNLHSISLPPPTPWAPKNITSGSTPSLYDEYGAAQRRFIASAIRGHNDEVLQGTPWKGAKNNNDLWVFVFDDDAWVNDIAVRELIETKYREGTAGESTITGQVQFDLSGGGDTASRFMGGGGALYSPECVKNFRRLFGTDTFPLLPEGVDGIYDMWISKLINGDDLIWEELGQQGFDVKMKGKMGKLVHSHGFHSQPPNFYEQREPLHDLGDSPITFHSLDGPKQKDRGKRAKSKAAYLTCGDCPELYTQLYERNYLGIKNSTSPRQKAEEQESYNQVQARKS</sequence>
<evidence type="ECO:0000256" key="2">
    <source>
        <dbReference type="SAM" id="Phobius"/>
    </source>
</evidence>
<organism evidence="3 4">
    <name type="scientific">Triparma verrucosa</name>
    <dbReference type="NCBI Taxonomy" id="1606542"/>
    <lineage>
        <taxon>Eukaryota</taxon>
        <taxon>Sar</taxon>
        <taxon>Stramenopiles</taxon>
        <taxon>Ochrophyta</taxon>
        <taxon>Bolidophyceae</taxon>
        <taxon>Parmales</taxon>
        <taxon>Triparmaceae</taxon>
        <taxon>Triparma</taxon>
    </lineage>
</organism>
<keyword evidence="4" id="KW-1185">Reference proteome</keyword>
<evidence type="ECO:0000256" key="1">
    <source>
        <dbReference type="SAM" id="MobiDB-lite"/>
    </source>
</evidence>
<dbReference type="EMBL" id="BRXX01000075">
    <property type="protein sequence ID" value="GMH87768.1"/>
    <property type="molecule type" value="Genomic_DNA"/>
</dbReference>
<comment type="caution">
    <text evidence="3">The sequence shown here is derived from an EMBL/GenBank/DDBJ whole genome shotgun (WGS) entry which is preliminary data.</text>
</comment>
<feature type="compositionally biased region" description="Polar residues" evidence="1">
    <location>
        <begin position="397"/>
        <end position="406"/>
    </location>
</feature>
<feature type="region of interest" description="Disordered" evidence="1">
    <location>
        <begin position="383"/>
        <end position="406"/>
    </location>
</feature>
<feature type="transmembrane region" description="Helical" evidence="2">
    <location>
        <begin position="6"/>
        <end position="28"/>
    </location>
</feature>
<keyword evidence="2" id="KW-0472">Membrane</keyword>
<proteinExistence type="predicted"/>
<evidence type="ECO:0000313" key="4">
    <source>
        <dbReference type="Proteomes" id="UP001165160"/>
    </source>
</evidence>
<dbReference type="AlphaFoldDB" id="A0A9W7EQF4"/>
<dbReference type="Proteomes" id="UP001165160">
    <property type="component" value="Unassembled WGS sequence"/>
</dbReference>
<keyword evidence="2" id="KW-1133">Transmembrane helix</keyword>
<feature type="region of interest" description="Disordered" evidence="1">
    <location>
        <begin position="335"/>
        <end position="354"/>
    </location>
</feature>
<accession>A0A9W7EQF4</accession>
<reference evidence="4" key="1">
    <citation type="journal article" date="2023" name="Commun. Biol.">
        <title>Genome analysis of Parmales, the sister group of diatoms, reveals the evolutionary specialization of diatoms from phago-mixotrophs to photoautotrophs.</title>
        <authorList>
            <person name="Ban H."/>
            <person name="Sato S."/>
            <person name="Yoshikawa S."/>
            <person name="Yamada K."/>
            <person name="Nakamura Y."/>
            <person name="Ichinomiya M."/>
            <person name="Sato N."/>
            <person name="Blanc-Mathieu R."/>
            <person name="Endo H."/>
            <person name="Kuwata A."/>
            <person name="Ogata H."/>
        </authorList>
    </citation>
    <scope>NUCLEOTIDE SEQUENCE [LARGE SCALE GENOMIC DNA]</scope>
    <source>
        <strain evidence="4">NIES 3699</strain>
    </source>
</reference>
<name>A0A9W7EQF4_9STRA</name>
<protein>
    <submittedName>
        <fullName evidence="3">Uncharacterized protein</fullName>
    </submittedName>
</protein>
<evidence type="ECO:0000313" key="3">
    <source>
        <dbReference type="EMBL" id="GMH87768.1"/>
    </source>
</evidence>
<keyword evidence="2" id="KW-0812">Transmembrane</keyword>